<protein>
    <submittedName>
        <fullName evidence="1">Uncharacterized protein</fullName>
    </submittedName>
</protein>
<accession>A0A3M0G500</accession>
<proteinExistence type="predicted"/>
<dbReference type="EMBL" id="REFV01000013">
    <property type="protein sequence ID" value="RMB56923.1"/>
    <property type="molecule type" value="Genomic_DNA"/>
</dbReference>
<gene>
    <name evidence="1" type="ORF">EAX61_12735</name>
</gene>
<evidence type="ECO:0000313" key="2">
    <source>
        <dbReference type="Proteomes" id="UP000281985"/>
    </source>
</evidence>
<dbReference type="AlphaFoldDB" id="A0A3M0G500"/>
<evidence type="ECO:0000313" key="1">
    <source>
        <dbReference type="EMBL" id="RMB56923.1"/>
    </source>
</evidence>
<organism evidence="1 2">
    <name type="scientific">Dokdonia sinensis</name>
    <dbReference type="NCBI Taxonomy" id="2479847"/>
    <lineage>
        <taxon>Bacteria</taxon>
        <taxon>Pseudomonadati</taxon>
        <taxon>Bacteroidota</taxon>
        <taxon>Flavobacteriia</taxon>
        <taxon>Flavobacteriales</taxon>
        <taxon>Flavobacteriaceae</taxon>
        <taxon>Dokdonia</taxon>
    </lineage>
</organism>
<reference evidence="1 2" key="1">
    <citation type="submission" date="2018-10" db="EMBL/GenBank/DDBJ databases">
        <title>Dokdonia luteus sp. nov., isolated from sea water.</title>
        <authorList>
            <person name="Zhou L.Y."/>
            <person name="Du Z.J."/>
        </authorList>
    </citation>
    <scope>NUCLEOTIDE SEQUENCE [LARGE SCALE GENOMIC DNA]</scope>
    <source>
        <strain evidence="1 2">SH27</strain>
    </source>
</reference>
<dbReference type="Proteomes" id="UP000281985">
    <property type="component" value="Unassembled WGS sequence"/>
</dbReference>
<keyword evidence="2" id="KW-1185">Reference proteome</keyword>
<name>A0A3M0G500_9FLAO</name>
<comment type="caution">
    <text evidence="1">The sequence shown here is derived from an EMBL/GenBank/DDBJ whole genome shotgun (WGS) entry which is preliminary data.</text>
</comment>
<sequence length="90" mass="10113">MEARAAVLPSTINSSKLSLHRLYSKCKSRGIAVWNDGLEYAEFIHALWNMMLTNEEFRPEAQKIEEAIGTGDAIQLLSDVFAESRKSVLN</sequence>